<keyword evidence="3" id="KW-1185">Reference proteome</keyword>
<sequence length="304" mass="33899">MRKTIINYVWLIVLFLCTSLEAYSQDYLDLIRIGYSQANLGYADDDAKSKLKSFDANVMIPIVINESSAVLTGVDFNSRNLALMPDASTTSLFNAGLRLGFSKTFNEKWNGYFVAMPKVSSDFDSNIGSSFLLGGLAMAKYVKRENLTYKMGLYGSQEAYGFFGTPILGIFYRSPNEKLTLDLSLPLLGDLNYGLSNSSSIGVDFQAVRRSFYLGEDNATQQYVENNEIILAPYYQFRTLDNKLLFRAKAGYSTADFGVYSTSSEKMIGLSAFNFGDNRTQSNLETSGGLYFNVQVVFRVSTKK</sequence>
<name>A0A928V2D4_9SPHI</name>
<feature type="domain" description="DUF6268" evidence="1">
    <location>
        <begin position="85"/>
        <end position="256"/>
    </location>
</feature>
<dbReference type="InterPro" id="IPR046235">
    <property type="entry name" value="DUF6268"/>
</dbReference>
<gene>
    <name evidence="2" type="ORF">C4F49_14415</name>
</gene>
<reference evidence="2" key="1">
    <citation type="submission" date="2018-02" db="EMBL/GenBank/DDBJ databases">
        <authorList>
            <person name="Vasarhelyi B.M."/>
            <person name="Deshmukh S."/>
            <person name="Balint B."/>
            <person name="Kukolya J."/>
        </authorList>
    </citation>
    <scope>NUCLEOTIDE SEQUENCE</scope>
    <source>
        <strain evidence="2">KB22</strain>
    </source>
</reference>
<proteinExistence type="predicted"/>
<dbReference type="EMBL" id="PRDK01000009">
    <property type="protein sequence ID" value="MBE8714874.1"/>
    <property type="molecule type" value="Genomic_DNA"/>
</dbReference>
<dbReference type="RefSeq" id="WP_196936732.1">
    <property type="nucleotide sequence ID" value="NZ_MU158698.1"/>
</dbReference>
<accession>A0A928V2D4</accession>
<protein>
    <recommendedName>
        <fullName evidence="1">DUF6268 domain-containing protein</fullName>
    </recommendedName>
</protein>
<evidence type="ECO:0000313" key="2">
    <source>
        <dbReference type="EMBL" id="MBE8714874.1"/>
    </source>
</evidence>
<evidence type="ECO:0000313" key="3">
    <source>
        <dbReference type="Proteomes" id="UP000616201"/>
    </source>
</evidence>
<dbReference type="Pfam" id="PF19783">
    <property type="entry name" value="DUF6268"/>
    <property type="match status" value="1"/>
</dbReference>
<dbReference type="AlphaFoldDB" id="A0A928V2D4"/>
<dbReference type="Proteomes" id="UP000616201">
    <property type="component" value="Unassembled WGS sequence"/>
</dbReference>
<organism evidence="2 3">
    <name type="scientific">Sphingobacterium hungaricum</name>
    <dbReference type="NCBI Taxonomy" id="2082723"/>
    <lineage>
        <taxon>Bacteria</taxon>
        <taxon>Pseudomonadati</taxon>
        <taxon>Bacteroidota</taxon>
        <taxon>Sphingobacteriia</taxon>
        <taxon>Sphingobacteriales</taxon>
        <taxon>Sphingobacteriaceae</taxon>
        <taxon>Sphingobacterium</taxon>
    </lineage>
</organism>
<comment type="caution">
    <text evidence="2">The sequence shown here is derived from an EMBL/GenBank/DDBJ whole genome shotgun (WGS) entry which is preliminary data.</text>
</comment>
<evidence type="ECO:0000259" key="1">
    <source>
        <dbReference type="Pfam" id="PF19783"/>
    </source>
</evidence>